<dbReference type="PROSITE" id="PS50839">
    <property type="entry name" value="CHASE"/>
    <property type="match status" value="1"/>
</dbReference>
<feature type="domain" description="EAL" evidence="10">
    <location>
        <begin position="490"/>
        <end position="744"/>
    </location>
</feature>
<keyword evidence="7" id="KW-0175">Coiled coil</keyword>
<evidence type="ECO:0000313" key="13">
    <source>
        <dbReference type="Proteomes" id="UP000308488"/>
    </source>
</evidence>
<organism evidence="12 13">
    <name type="scientific">Marinobacter panjinensis</name>
    <dbReference type="NCBI Taxonomy" id="2576384"/>
    <lineage>
        <taxon>Bacteria</taxon>
        <taxon>Pseudomonadati</taxon>
        <taxon>Pseudomonadota</taxon>
        <taxon>Gammaproteobacteria</taxon>
        <taxon>Pseudomonadales</taxon>
        <taxon>Marinobacteraceae</taxon>
        <taxon>Marinobacter</taxon>
    </lineage>
</organism>
<dbReference type="Pfam" id="PF00990">
    <property type="entry name" value="GGDEF"/>
    <property type="match status" value="1"/>
</dbReference>
<dbReference type="EC" id="3.1.4.52" evidence="2"/>
<dbReference type="CDD" id="cd01949">
    <property type="entry name" value="GGDEF"/>
    <property type="match status" value="1"/>
</dbReference>
<evidence type="ECO:0000259" key="9">
    <source>
        <dbReference type="PROSITE" id="PS50839"/>
    </source>
</evidence>
<dbReference type="InterPro" id="IPR042240">
    <property type="entry name" value="CHASE_sf"/>
</dbReference>
<dbReference type="PANTHER" id="PTHR44757">
    <property type="entry name" value="DIGUANYLATE CYCLASE DGCP"/>
    <property type="match status" value="1"/>
</dbReference>
<evidence type="ECO:0000256" key="7">
    <source>
        <dbReference type="SAM" id="Coils"/>
    </source>
</evidence>
<dbReference type="Gene3D" id="3.30.70.270">
    <property type="match status" value="1"/>
</dbReference>
<dbReference type="InterPro" id="IPR052155">
    <property type="entry name" value="Biofilm_reg_signaling"/>
</dbReference>
<sequence>MDKPASALTLFIRGLLNPAFPALIFLVFLGIALVLQYGIEKQDSSQIQSNLDSEALSMASRLEREFLVHVDAIRRMAKRREAAPDMSRETWERDARNYLTDFGVYQAIEWIDENFVIRWMEPYGGNEDAIGYNVAFSPERRQALETARSTGNIDVSGVIDLKQGGSGLVIYAPVLSGEDNEGFIAGVFKMETLARQLLSGRPLESFRIDILDNNSPAYVLGQSIDADTSFSSNASVELPTLDWTLTVTPSASWVKDHRSNWPFVTFVIMLCMGVLTSLTTLLVQQILKRNQALLKTRRELDAEISQRQAVQQDLARLETTDTLTGLANRRFFMEDLVHTLSIADRQMRQVALVMIDLDRFQMLNDSLGHQFGDELLIKVSERLNALSDERIMVAYSGGDEFMICQQHVEDIDDVINLLGQIKQCFEEPYHVQGEKHGVTATMGVAVYPQSGLDADTLMRNADVALYRAKEQGRNTYQFYTEGMQDREVMRLELDKDLDQALANDEFVLYFQPQLDLNDSSINSVEALIRWKHPRRGLLPPIDFIPLAEESGRITDIGRWVVKAACRQLANWQNGPYANLRIAVNLSGRELDDEGIVDHIQETLEAHGVTADRLEVELTEEIFIQNIEHNLNQLSKLHKLGVHLAIDDFGVGYSSLGYLRDFPVDLLKIDRSFITDVTERHDDAVITRAVINLAHNLGIQVVAEGVETREQLNFLKNHRCDLIQGYFISRPVPAAELEQALSSGVLNVDTPVGT</sequence>
<keyword evidence="4 8" id="KW-0812">Transmembrane</keyword>
<evidence type="ECO:0000259" key="11">
    <source>
        <dbReference type="PROSITE" id="PS50887"/>
    </source>
</evidence>
<dbReference type="Gene3D" id="3.20.20.450">
    <property type="entry name" value="EAL domain"/>
    <property type="match status" value="1"/>
</dbReference>
<dbReference type="CDD" id="cd01948">
    <property type="entry name" value="EAL"/>
    <property type="match status" value="1"/>
</dbReference>
<dbReference type="EMBL" id="SZYH01000001">
    <property type="protein sequence ID" value="TKV68750.1"/>
    <property type="molecule type" value="Genomic_DNA"/>
</dbReference>
<protein>
    <recommendedName>
        <fullName evidence="2">cyclic-guanylate-specific phosphodiesterase</fullName>
        <ecNumber evidence="2">3.1.4.52</ecNumber>
    </recommendedName>
</protein>
<dbReference type="GO" id="GO:0016020">
    <property type="term" value="C:membrane"/>
    <property type="evidence" value="ECO:0007669"/>
    <property type="project" value="UniProtKB-SubCell"/>
</dbReference>
<evidence type="ECO:0000256" key="2">
    <source>
        <dbReference type="ARBA" id="ARBA00012282"/>
    </source>
</evidence>
<dbReference type="InterPro" id="IPR000160">
    <property type="entry name" value="GGDEF_dom"/>
</dbReference>
<accession>A0A4U6R4W5</accession>
<dbReference type="NCBIfam" id="TIGR00254">
    <property type="entry name" value="GGDEF"/>
    <property type="match status" value="1"/>
</dbReference>
<dbReference type="Pfam" id="PF00563">
    <property type="entry name" value="EAL"/>
    <property type="match status" value="1"/>
</dbReference>
<keyword evidence="6 8" id="KW-0472">Membrane</keyword>
<dbReference type="OrthoDB" id="1316910at2"/>
<proteinExistence type="predicted"/>
<dbReference type="FunFam" id="3.20.20.450:FF:000001">
    <property type="entry name" value="Cyclic di-GMP phosphodiesterase yahA"/>
    <property type="match status" value="1"/>
</dbReference>
<evidence type="ECO:0000256" key="1">
    <source>
        <dbReference type="ARBA" id="ARBA00004370"/>
    </source>
</evidence>
<reference evidence="12 13" key="1">
    <citation type="submission" date="2019-05" db="EMBL/GenBank/DDBJ databases">
        <title>Marinobacter panjinensis sp. nov., a moderately halophilic bacterium isolated from sea tidal flat environment.</title>
        <authorList>
            <person name="Yang W."/>
            <person name="An M."/>
            <person name="He W."/>
            <person name="Luo X."/>
            <person name="Zhu L."/>
            <person name="Chen G."/>
            <person name="Zhang Y."/>
            <person name="Wang Y."/>
        </authorList>
    </citation>
    <scope>NUCLEOTIDE SEQUENCE [LARGE SCALE GENOMIC DNA]</scope>
    <source>
        <strain evidence="12 13">PJ-16</strain>
    </source>
</reference>
<evidence type="ECO:0000256" key="5">
    <source>
        <dbReference type="ARBA" id="ARBA00022989"/>
    </source>
</evidence>
<evidence type="ECO:0000256" key="8">
    <source>
        <dbReference type="SAM" id="Phobius"/>
    </source>
</evidence>
<keyword evidence="5 8" id="KW-1133">Transmembrane helix</keyword>
<feature type="transmembrane region" description="Helical" evidence="8">
    <location>
        <begin position="20"/>
        <end position="39"/>
    </location>
</feature>
<dbReference type="AlphaFoldDB" id="A0A4U6R4W5"/>
<dbReference type="SMART" id="SM00267">
    <property type="entry name" value="GGDEF"/>
    <property type="match status" value="1"/>
</dbReference>
<dbReference type="PANTHER" id="PTHR44757:SF2">
    <property type="entry name" value="BIOFILM ARCHITECTURE MAINTENANCE PROTEIN MBAA"/>
    <property type="match status" value="1"/>
</dbReference>
<comment type="caution">
    <text evidence="12">The sequence shown here is derived from an EMBL/GenBank/DDBJ whole genome shotgun (WGS) entry which is preliminary data.</text>
</comment>
<dbReference type="RefSeq" id="WP_137436370.1">
    <property type="nucleotide sequence ID" value="NZ_JANRHC010000002.1"/>
</dbReference>
<name>A0A4U6R4W5_9GAMM</name>
<evidence type="ECO:0000256" key="3">
    <source>
        <dbReference type="ARBA" id="ARBA00022636"/>
    </source>
</evidence>
<evidence type="ECO:0000313" key="12">
    <source>
        <dbReference type="EMBL" id="TKV68750.1"/>
    </source>
</evidence>
<dbReference type="InterPro" id="IPR035919">
    <property type="entry name" value="EAL_sf"/>
</dbReference>
<comment type="subcellular location">
    <subcellularLocation>
        <location evidence="1">Membrane</location>
    </subcellularLocation>
</comment>
<dbReference type="GO" id="GO:0071111">
    <property type="term" value="F:cyclic-guanylate-specific phosphodiesterase activity"/>
    <property type="evidence" value="ECO:0007669"/>
    <property type="project" value="UniProtKB-EC"/>
</dbReference>
<feature type="domain" description="GGDEF" evidence="11">
    <location>
        <begin position="348"/>
        <end position="481"/>
    </location>
</feature>
<feature type="transmembrane region" description="Helical" evidence="8">
    <location>
        <begin position="263"/>
        <end position="283"/>
    </location>
</feature>
<dbReference type="SMART" id="SM00052">
    <property type="entry name" value="EAL"/>
    <property type="match status" value="1"/>
</dbReference>
<dbReference type="SUPFAM" id="SSF141868">
    <property type="entry name" value="EAL domain-like"/>
    <property type="match status" value="1"/>
</dbReference>
<dbReference type="Pfam" id="PF03924">
    <property type="entry name" value="CHASE"/>
    <property type="match status" value="1"/>
</dbReference>
<evidence type="ECO:0000256" key="6">
    <source>
        <dbReference type="ARBA" id="ARBA00023136"/>
    </source>
</evidence>
<dbReference type="Gene3D" id="3.30.450.350">
    <property type="entry name" value="CHASE domain"/>
    <property type="match status" value="1"/>
</dbReference>
<dbReference type="InterPro" id="IPR006189">
    <property type="entry name" value="CHASE_dom"/>
</dbReference>
<gene>
    <name evidence="12" type="ORF">FDP08_11950</name>
</gene>
<evidence type="ECO:0000259" key="10">
    <source>
        <dbReference type="PROSITE" id="PS50883"/>
    </source>
</evidence>
<keyword evidence="3" id="KW-0973">c-di-GMP</keyword>
<dbReference type="SUPFAM" id="SSF55073">
    <property type="entry name" value="Nucleotide cyclase"/>
    <property type="match status" value="1"/>
</dbReference>
<feature type="coiled-coil region" evidence="7">
    <location>
        <begin position="283"/>
        <end position="320"/>
    </location>
</feature>
<dbReference type="InterPro" id="IPR001633">
    <property type="entry name" value="EAL_dom"/>
</dbReference>
<dbReference type="InterPro" id="IPR043128">
    <property type="entry name" value="Rev_trsase/Diguanyl_cyclase"/>
</dbReference>
<dbReference type="InterPro" id="IPR029787">
    <property type="entry name" value="Nucleotide_cyclase"/>
</dbReference>
<dbReference type="Proteomes" id="UP000308488">
    <property type="component" value="Unassembled WGS sequence"/>
</dbReference>
<dbReference type="SMART" id="SM01079">
    <property type="entry name" value="CHASE"/>
    <property type="match status" value="1"/>
</dbReference>
<dbReference type="GO" id="GO:0007165">
    <property type="term" value="P:signal transduction"/>
    <property type="evidence" value="ECO:0007669"/>
    <property type="project" value="UniProtKB-ARBA"/>
</dbReference>
<dbReference type="PROSITE" id="PS50883">
    <property type="entry name" value="EAL"/>
    <property type="match status" value="1"/>
</dbReference>
<feature type="domain" description="CHASE" evidence="9">
    <location>
        <begin position="112"/>
        <end position="246"/>
    </location>
</feature>
<keyword evidence="13" id="KW-1185">Reference proteome</keyword>
<evidence type="ECO:0000256" key="4">
    <source>
        <dbReference type="ARBA" id="ARBA00022692"/>
    </source>
</evidence>
<dbReference type="PROSITE" id="PS50887">
    <property type="entry name" value="GGDEF"/>
    <property type="match status" value="1"/>
</dbReference>